<feature type="domain" description="HAMP" evidence="13">
    <location>
        <begin position="79"/>
        <end position="125"/>
    </location>
</feature>
<dbReference type="SMART" id="SM00283">
    <property type="entry name" value="MA"/>
    <property type="match status" value="1"/>
</dbReference>
<evidence type="ECO:0000256" key="10">
    <source>
        <dbReference type="PROSITE-ProRule" id="PRU00284"/>
    </source>
</evidence>
<evidence type="ECO:0000313" key="15">
    <source>
        <dbReference type="Proteomes" id="UP001059672"/>
    </source>
</evidence>
<keyword evidence="8 10" id="KW-0807">Transducer</keyword>
<dbReference type="PROSITE" id="PS50885">
    <property type="entry name" value="HAMP"/>
    <property type="match status" value="1"/>
</dbReference>
<feature type="domain" description="Methyl-accepting transducer" evidence="12">
    <location>
        <begin position="130"/>
        <end position="366"/>
    </location>
</feature>
<dbReference type="InterPro" id="IPR004089">
    <property type="entry name" value="MCPsignal_dom"/>
</dbReference>
<evidence type="ECO:0000259" key="13">
    <source>
        <dbReference type="PROSITE" id="PS50885"/>
    </source>
</evidence>
<keyword evidence="4" id="KW-0145">Chemotaxis</keyword>
<evidence type="ECO:0000256" key="2">
    <source>
        <dbReference type="ARBA" id="ARBA00022475"/>
    </source>
</evidence>
<reference evidence="14" key="1">
    <citation type="submission" date="2021-04" db="EMBL/GenBank/DDBJ databases">
        <title>Oceanospirillales bacteria with DddD are important DMSP degraders in coastal seawater.</title>
        <authorList>
            <person name="Liu J."/>
        </authorList>
    </citation>
    <scope>NUCLEOTIDE SEQUENCE</scope>
    <source>
        <strain evidence="14">D13-4</strain>
    </source>
</reference>
<keyword evidence="2" id="KW-1003">Cell membrane</keyword>
<accession>A0ABY5H6L1</accession>
<dbReference type="Gene3D" id="1.10.287.950">
    <property type="entry name" value="Methyl-accepting chemotaxis protein"/>
    <property type="match status" value="1"/>
</dbReference>
<dbReference type="PRINTS" id="PR00260">
    <property type="entry name" value="CHEMTRNSDUCR"/>
</dbReference>
<gene>
    <name evidence="14" type="ORF">KDW96_01000</name>
</gene>
<evidence type="ECO:0000259" key="12">
    <source>
        <dbReference type="PROSITE" id="PS50111"/>
    </source>
</evidence>
<dbReference type="CDD" id="cd06225">
    <property type="entry name" value="HAMP"/>
    <property type="match status" value="1"/>
</dbReference>
<dbReference type="Pfam" id="PF00015">
    <property type="entry name" value="MCPsignal"/>
    <property type="match status" value="1"/>
</dbReference>
<organism evidence="14 15">
    <name type="scientific">Pseudomonas benzenivorans</name>
    <dbReference type="NCBI Taxonomy" id="556533"/>
    <lineage>
        <taxon>Bacteria</taxon>
        <taxon>Pseudomonadati</taxon>
        <taxon>Pseudomonadota</taxon>
        <taxon>Gammaproteobacteria</taxon>
        <taxon>Pseudomonadales</taxon>
        <taxon>Pseudomonadaceae</taxon>
        <taxon>Pseudomonas</taxon>
    </lineage>
</organism>
<evidence type="ECO:0000256" key="7">
    <source>
        <dbReference type="ARBA" id="ARBA00023136"/>
    </source>
</evidence>
<comment type="similarity">
    <text evidence="9">Belongs to the methyl-accepting chemotaxis (MCP) protein family.</text>
</comment>
<evidence type="ECO:0000256" key="8">
    <source>
        <dbReference type="ARBA" id="ARBA00023224"/>
    </source>
</evidence>
<evidence type="ECO:0000256" key="6">
    <source>
        <dbReference type="ARBA" id="ARBA00022989"/>
    </source>
</evidence>
<evidence type="ECO:0000256" key="9">
    <source>
        <dbReference type="ARBA" id="ARBA00029447"/>
    </source>
</evidence>
<evidence type="ECO:0000256" key="11">
    <source>
        <dbReference type="SAM" id="Phobius"/>
    </source>
</evidence>
<evidence type="ECO:0000256" key="3">
    <source>
        <dbReference type="ARBA" id="ARBA00022481"/>
    </source>
</evidence>
<evidence type="ECO:0000313" key="14">
    <source>
        <dbReference type="EMBL" id="UTW07947.1"/>
    </source>
</evidence>
<dbReference type="InterPro" id="IPR003660">
    <property type="entry name" value="HAMP_dom"/>
</dbReference>
<protein>
    <submittedName>
        <fullName evidence="14">Methyl-accepting chemotaxis protein</fullName>
    </submittedName>
</protein>
<dbReference type="InterPro" id="IPR004090">
    <property type="entry name" value="Chemotax_Me-accpt_rcpt"/>
</dbReference>
<dbReference type="Proteomes" id="UP001059672">
    <property type="component" value="Chromosome"/>
</dbReference>
<dbReference type="PROSITE" id="PS50111">
    <property type="entry name" value="CHEMOTAXIS_TRANSDUC_2"/>
    <property type="match status" value="1"/>
</dbReference>
<comment type="subcellular location">
    <subcellularLocation>
        <location evidence="1">Cell membrane</location>
    </subcellularLocation>
</comment>
<feature type="transmembrane region" description="Helical" evidence="11">
    <location>
        <begin position="53"/>
        <end position="71"/>
    </location>
</feature>
<dbReference type="PANTHER" id="PTHR32089">
    <property type="entry name" value="METHYL-ACCEPTING CHEMOTAXIS PROTEIN MCPB"/>
    <property type="match status" value="1"/>
</dbReference>
<evidence type="ECO:0000256" key="5">
    <source>
        <dbReference type="ARBA" id="ARBA00022692"/>
    </source>
</evidence>
<feature type="transmembrane region" description="Helical" evidence="11">
    <location>
        <begin position="23"/>
        <end position="41"/>
    </location>
</feature>
<keyword evidence="6 11" id="KW-1133">Transmembrane helix</keyword>
<sequence>MAISVKISWYDRLLMNISLQHKLLLPAYLSGLLLVALFFCASGPEPVLSGQQLIAMAAVGWVVIVLVALAVSNNLLPLLRHIENVMSIIAKGDVGQRIGFSGNDEFGKIGSAIDTTISDLTQLIGIIANTGEQLQREGATIEGESLSTRQGLKHQHELILQCAQGMHEMTESVAEVARHSADAEQMAGDTRGQMRDMAGLLDDWLSRVRKLNADMAESSRAGQALQDTSERMASMLGVIQSISEQTNLLALNAAIEAARAGEAGRGFAVVADEVRQLSIRTSSATVEIRTMLDNLQQTSNAMLARVGNSVEATAQMTGHAEHVQSEVHGLVDSMEQISSRNQLVAAATTEQAATCRSMRDDLAAILQTSEASVGQIGRVSEGNAGILATVETLTAALHRYRRYS</sequence>
<dbReference type="PANTHER" id="PTHR32089:SF120">
    <property type="entry name" value="METHYL-ACCEPTING CHEMOTAXIS PROTEIN TLPQ"/>
    <property type="match status" value="1"/>
</dbReference>
<dbReference type="Pfam" id="PF00672">
    <property type="entry name" value="HAMP"/>
    <property type="match status" value="1"/>
</dbReference>
<keyword evidence="15" id="KW-1185">Reference proteome</keyword>
<evidence type="ECO:0000256" key="1">
    <source>
        <dbReference type="ARBA" id="ARBA00004236"/>
    </source>
</evidence>
<keyword evidence="5 11" id="KW-0812">Transmembrane</keyword>
<keyword evidence="3" id="KW-0488">Methylation</keyword>
<name>A0ABY5H6L1_9PSED</name>
<proteinExistence type="inferred from homology"/>
<dbReference type="EMBL" id="CP073346">
    <property type="protein sequence ID" value="UTW07947.1"/>
    <property type="molecule type" value="Genomic_DNA"/>
</dbReference>
<evidence type="ECO:0000256" key="4">
    <source>
        <dbReference type="ARBA" id="ARBA00022500"/>
    </source>
</evidence>
<keyword evidence="7 11" id="KW-0472">Membrane</keyword>
<dbReference type="SUPFAM" id="SSF58104">
    <property type="entry name" value="Methyl-accepting chemotaxis protein (MCP) signaling domain"/>
    <property type="match status" value="1"/>
</dbReference>